<keyword evidence="4" id="KW-0539">Nucleus</keyword>
<feature type="compositionally biased region" description="Low complexity" evidence="5">
    <location>
        <begin position="91"/>
        <end position="100"/>
    </location>
</feature>
<evidence type="ECO:0000256" key="2">
    <source>
        <dbReference type="ARBA" id="ARBA00023125"/>
    </source>
</evidence>
<feature type="region of interest" description="Disordered" evidence="5">
    <location>
        <begin position="69"/>
        <end position="101"/>
    </location>
</feature>
<keyword evidence="1" id="KW-0805">Transcription regulation</keyword>
<dbReference type="CDD" id="cd00067">
    <property type="entry name" value="GAL4"/>
    <property type="match status" value="1"/>
</dbReference>
<evidence type="ECO:0000256" key="1">
    <source>
        <dbReference type="ARBA" id="ARBA00023015"/>
    </source>
</evidence>
<dbReference type="PROSITE" id="PS00463">
    <property type="entry name" value="ZN2_CY6_FUNGAL_1"/>
    <property type="match status" value="1"/>
</dbReference>
<dbReference type="AlphaFoldDB" id="A0A0D2GD16"/>
<dbReference type="EMBL" id="KN846973">
    <property type="protein sequence ID" value="KIW78628.1"/>
    <property type="molecule type" value="Genomic_DNA"/>
</dbReference>
<keyword evidence="2" id="KW-0238">DNA-binding</keyword>
<evidence type="ECO:0000313" key="7">
    <source>
        <dbReference type="EMBL" id="KIW78628.1"/>
    </source>
</evidence>
<dbReference type="Proteomes" id="UP000053029">
    <property type="component" value="Unassembled WGS sequence"/>
</dbReference>
<dbReference type="VEuPathDB" id="FungiDB:Z517_08466"/>
<dbReference type="HOGENOM" id="CLU_018449_2_0_1"/>
<proteinExistence type="predicted"/>
<dbReference type="PANTHER" id="PTHR37534:SF46">
    <property type="entry name" value="ZN(II)2CYS6 TRANSCRIPTION FACTOR (EUROFUNG)"/>
    <property type="match status" value="1"/>
</dbReference>
<evidence type="ECO:0000256" key="3">
    <source>
        <dbReference type="ARBA" id="ARBA00023163"/>
    </source>
</evidence>
<sequence length="559" mass="62573">MDSTASAKRGTRSKTGCATCRTRKLKCDELRPVCARCSKSRLKCDWDQPVRRARTRVLTVNVPSNRLLAPADASHASPHSTESVIRNETRSSITSSSLSSPRKALDVQSPLSLVPSALSTAHIPLSNALQLTPQDQQSFVYVQNSVMVLRIGKPFQWSNLSYVYLNIASKYAGVMRIFIAGASMELRSRALLDQFDGTLSSDQYERARRLEHSATSHYHLALKDLSALVDHVSSSRGSDDDVDALFAMWFLILHFGLYDSQSIGASHVHLEGIRSFLKPYLKSRGEHGTATLPLASQQLLYFISYMDVYLAFSSMASGKLWMDLLSEDADSPVSYDGLFYSARSCLPKLWGAQYPVSELLDDLENYRPLHLLHLCQKPKLSILNLAASPDMGRGDKAGRQQLWKELTKLGDEFADVLALADRVVDTGTKRLIWTVYHASLEFYALQVLYSCLDPDDEYPPWLQRVVATVTSIGYKAVKEDPRQLYRLVWPLAIAMIRTRDLVHRDWLKDQLLKAQILLPSFGLPGSVWDGKGLLGQLLLEANRTCHSVATTADQRLLQH</sequence>
<gene>
    <name evidence="7" type="ORF">Z517_08466</name>
</gene>
<dbReference type="GO" id="GO:0003677">
    <property type="term" value="F:DNA binding"/>
    <property type="evidence" value="ECO:0007669"/>
    <property type="project" value="UniProtKB-KW"/>
</dbReference>
<dbReference type="PROSITE" id="PS50048">
    <property type="entry name" value="ZN2_CY6_FUNGAL_2"/>
    <property type="match status" value="1"/>
</dbReference>
<evidence type="ECO:0000256" key="5">
    <source>
        <dbReference type="SAM" id="MobiDB-lite"/>
    </source>
</evidence>
<keyword evidence="8" id="KW-1185">Reference proteome</keyword>
<dbReference type="GO" id="GO:0008270">
    <property type="term" value="F:zinc ion binding"/>
    <property type="evidence" value="ECO:0007669"/>
    <property type="project" value="InterPro"/>
</dbReference>
<protein>
    <recommendedName>
        <fullName evidence="6">Zn(2)-C6 fungal-type domain-containing protein</fullName>
    </recommendedName>
</protein>
<reference evidence="7 8" key="1">
    <citation type="submission" date="2015-01" db="EMBL/GenBank/DDBJ databases">
        <title>The Genome Sequence of Fonsecaea pedrosoi CBS 271.37.</title>
        <authorList>
            <consortium name="The Broad Institute Genomics Platform"/>
            <person name="Cuomo C."/>
            <person name="de Hoog S."/>
            <person name="Gorbushina A."/>
            <person name="Stielow B."/>
            <person name="Teixiera M."/>
            <person name="Abouelleil A."/>
            <person name="Chapman S.B."/>
            <person name="Priest M."/>
            <person name="Young S.K."/>
            <person name="Wortman J."/>
            <person name="Nusbaum C."/>
            <person name="Birren B."/>
        </authorList>
    </citation>
    <scope>NUCLEOTIDE SEQUENCE [LARGE SCALE GENOMIC DNA]</scope>
    <source>
        <strain evidence="7 8">CBS 271.37</strain>
    </source>
</reference>
<dbReference type="InterPro" id="IPR036864">
    <property type="entry name" value="Zn2-C6_fun-type_DNA-bd_sf"/>
</dbReference>
<evidence type="ECO:0000256" key="4">
    <source>
        <dbReference type="ARBA" id="ARBA00023242"/>
    </source>
</evidence>
<dbReference type="GeneID" id="25307956"/>
<dbReference type="Gene3D" id="4.10.240.10">
    <property type="entry name" value="Zn(2)-C6 fungal-type DNA-binding domain"/>
    <property type="match status" value="1"/>
</dbReference>
<dbReference type="GO" id="GO:0000981">
    <property type="term" value="F:DNA-binding transcription factor activity, RNA polymerase II-specific"/>
    <property type="evidence" value="ECO:0007669"/>
    <property type="project" value="InterPro"/>
</dbReference>
<dbReference type="SUPFAM" id="SSF57701">
    <property type="entry name" value="Zn2/Cys6 DNA-binding domain"/>
    <property type="match status" value="1"/>
</dbReference>
<evidence type="ECO:0000313" key="8">
    <source>
        <dbReference type="Proteomes" id="UP000053029"/>
    </source>
</evidence>
<dbReference type="RefSeq" id="XP_013282436.1">
    <property type="nucleotide sequence ID" value="XM_013426982.1"/>
</dbReference>
<accession>A0A0D2GD16</accession>
<keyword evidence="3" id="KW-0804">Transcription</keyword>
<dbReference type="OrthoDB" id="648861at2759"/>
<dbReference type="PANTHER" id="PTHR37534">
    <property type="entry name" value="TRANSCRIPTIONAL ACTIVATOR PROTEIN UGA3"/>
    <property type="match status" value="1"/>
</dbReference>
<dbReference type="Pfam" id="PF00172">
    <property type="entry name" value="Zn_clus"/>
    <property type="match status" value="1"/>
</dbReference>
<name>A0A0D2GD16_9EURO</name>
<evidence type="ECO:0000259" key="6">
    <source>
        <dbReference type="PROSITE" id="PS50048"/>
    </source>
</evidence>
<organism evidence="7 8">
    <name type="scientific">Fonsecaea pedrosoi CBS 271.37</name>
    <dbReference type="NCBI Taxonomy" id="1442368"/>
    <lineage>
        <taxon>Eukaryota</taxon>
        <taxon>Fungi</taxon>
        <taxon>Dikarya</taxon>
        <taxon>Ascomycota</taxon>
        <taxon>Pezizomycotina</taxon>
        <taxon>Eurotiomycetes</taxon>
        <taxon>Chaetothyriomycetidae</taxon>
        <taxon>Chaetothyriales</taxon>
        <taxon>Herpotrichiellaceae</taxon>
        <taxon>Fonsecaea</taxon>
    </lineage>
</organism>
<dbReference type="InterPro" id="IPR001138">
    <property type="entry name" value="Zn2Cys6_DnaBD"/>
</dbReference>
<dbReference type="STRING" id="1442368.A0A0D2GD16"/>
<feature type="domain" description="Zn(2)-C6 fungal-type" evidence="6">
    <location>
        <begin position="16"/>
        <end position="46"/>
    </location>
</feature>
<dbReference type="SMART" id="SM00066">
    <property type="entry name" value="GAL4"/>
    <property type="match status" value="1"/>
</dbReference>
<feature type="compositionally biased region" description="Low complexity" evidence="5">
    <location>
        <begin position="69"/>
        <end position="80"/>
    </location>
</feature>